<name>A0A517RI71_9PLAN</name>
<accession>A0A517RI71</accession>
<proteinExistence type="predicted"/>
<dbReference type="Proteomes" id="UP000317171">
    <property type="component" value="Chromosome"/>
</dbReference>
<dbReference type="AlphaFoldDB" id="A0A517RI71"/>
<dbReference type="KEGG" id="gaz:Pan241w_36780"/>
<reference evidence="1 2" key="1">
    <citation type="submission" date="2019-02" db="EMBL/GenBank/DDBJ databases">
        <title>Deep-cultivation of Planctomycetes and their phenomic and genomic characterization uncovers novel biology.</title>
        <authorList>
            <person name="Wiegand S."/>
            <person name="Jogler M."/>
            <person name="Boedeker C."/>
            <person name="Pinto D."/>
            <person name="Vollmers J."/>
            <person name="Rivas-Marin E."/>
            <person name="Kohn T."/>
            <person name="Peeters S.H."/>
            <person name="Heuer A."/>
            <person name="Rast P."/>
            <person name="Oberbeckmann S."/>
            <person name="Bunk B."/>
            <person name="Jeske O."/>
            <person name="Meyerdierks A."/>
            <person name="Storesund J.E."/>
            <person name="Kallscheuer N."/>
            <person name="Luecker S."/>
            <person name="Lage O.M."/>
            <person name="Pohl T."/>
            <person name="Merkel B.J."/>
            <person name="Hornburger P."/>
            <person name="Mueller R.-W."/>
            <person name="Bruemmer F."/>
            <person name="Labrenz M."/>
            <person name="Spormann A.M."/>
            <person name="Op den Camp H."/>
            <person name="Overmann J."/>
            <person name="Amann R."/>
            <person name="Jetten M.S.M."/>
            <person name="Mascher T."/>
            <person name="Medema M.H."/>
            <person name="Devos D.P."/>
            <person name="Kaster A.-K."/>
            <person name="Ovreas L."/>
            <person name="Rohde M."/>
            <person name="Galperin M.Y."/>
            <person name="Jogler C."/>
        </authorList>
    </citation>
    <scope>NUCLEOTIDE SEQUENCE [LARGE SCALE GENOMIC DNA]</scope>
    <source>
        <strain evidence="1 2">Pan241w</strain>
    </source>
</reference>
<sequence length="30" mass="3775">MNQSKPTKYDEFINWFKNHRLFHYIILAGY</sequence>
<keyword evidence="2" id="KW-1185">Reference proteome</keyword>
<evidence type="ECO:0000313" key="1">
    <source>
        <dbReference type="EMBL" id="QDT43576.1"/>
    </source>
</evidence>
<evidence type="ECO:0000313" key="2">
    <source>
        <dbReference type="Proteomes" id="UP000317171"/>
    </source>
</evidence>
<gene>
    <name evidence="1" type="ORF">Pan241w_36780</name>
</gene>
<protein>
    <submittedName>
        <fullName evidence="1">Uncharacterized protein</fullName>
    </submittedName>
</protein>
<organism evidence="1 2">
    <name type="scientific">Gimesia alba</name>
    <dbReference type="NCBI Taxonomy" id="2527973"/>
    <lineage>
        <taxon>Bacteria</taxon>
        <taxon>Pseudomonadati</taxon>
        <taxon>Planctomycetota</taxon>
        <taxon>Planctomycetia</taxon>
        <taxon>Planctomycetales</taxon>
        <taxon>Planctomycetaceae</taxon>
        <taxon>Gimesia</taxon>
    </lineage>
</organism>
<dbReference type="EMBL" id="CP036269">
    <property type="protein sequence ID" value="QDT43576.1"/>
    <property type="molecule type" value="Genomic_DNA"/>
</dbReference>